<dbReference type="AlphaFoldDB" id="C7MDI0"/>
<reference evidence="3 4" key="1">
    <citation type="journal article" date="2009" name="Stand. Genomic Sci.">
        <title>Complete genome sequence of Brachybacterium faecium type strain (Schefferle 6-10).</title>
        <authorList>
            <person name="Lapidus A."/>
            <person name="Pukall R."/>
            <person name="Labuttii K."/>
            <person name="Copeland A."/>
            <person name="Del Rio T.G."/>
            <person name="Nolan M."/>
            <person name="Chen F."/>
            <person name="Lucas S."/>
            <person name="Tice H."/>
            <person name="Cheng J.F."/>
            <person name="Bruce D."/>
            <person name="Goodwin L."/>
            <person name="Pitluck S."/>
            <person name="Rohde M."/>
            <person name="Goker M."/>
            <person name="Pati A."/>
            <person name="Ivanova N."/>
            <person name="Mavrommatis K."/>
            <person name="Chen A."/>
            <person name="Palaniappan K."/>
            <person name="D'haeseleer P."/>
            <person name="Chain P."/>
            <person name="Bristow J."/>
            <person name="Eisen J.A."/>
            <person name="Markowitz V."/>
            <person name="Hugenholtz P."/>
            <person name="Kyrpides N.C."/>
            <person name="Klenk H.P."/>
        </authorList>
    </citation>
    <scope>NUCLEOTIDE SEQUENCE [LARGE SCALE GENOMIC DNA]</scope>
    <source>
        <strain evidence="4">ATCC 43885 / DSM 4810 / JCM 11609 / LMG 19847 / NBRC 14762 / NCIMB 9860 / 6-10</strain>
    </source>
</reference>
<gene>
    <name evidence="3" type="ordered locus">Bfae_18180</name>
</gene>
<dbReference type="PANTHER" id="PTHR48100:SF1">
    <property type="entry name" value="HISTIDINE PHOSPHATASE FAMILY PROTEIN-RELATED"/>
    <property type="match status" value="1"/>
</dbReference>
<dbReference type="GO" id="GO:0005737">
    <property type="term" value="C:cytoplasm"/>
    <property type="evidence" value="ECO:0007669"/>
    <property type="project" value="TreeGrafter"/>
</dbReference>
<evidence type="ECO:0000256" key="1">
    <source>
        <dbReference type="PIRSR" id="PIRSR613078-1"/>
    </source>
</evidence>
<feature type="active site" description="Tele-phosphohistidine intermediate" evidence="1">
    <location>
        <position position="13"/>
    </location>
</feature>
<dbReference type="SUPFAM" id="SSF53254">
    <property type="entry name" value="Phosphoglycerate mutase-like"/>
    <property type="match status" value="1"/>
</dbReference>
<name>C7MDI0_BRAFD</name>
<dbReference type="KEGG" id="bfa:Bfae_18180"/>
<dbReference type="GO" id="GO:0016791">
    <property type="term" value="F:phosphatase activity"/>
    <property type="evidence" value="ECO:0007669"/>
    <property type="project" value="TreeGrafter"/>
</dbReference>
<dbReference type="Gene3D" id="3.40.50.1240">
    <property type="entry name" value="Phosphoglycerate mutase-like"/>
    <property type="match status" value="1"/>
</dbReference>
<feature type="binding site" evidence="2">
    <location>
        <position position="62"/>
    </location>
    <ligand>
        <name>substrate</name>
    </ligand>
</feature>
<organism evidence="3 4">
    <name type="scientific">Brachybacterium faecium (strain ATCC 43885 / DSM 4810 / JCM 11609 / LMG 19847 / NBRC 14762 / NCIMB 9860 / 6-10)</name>
    <dbReference type="NCBI Taxonomy" id="446465"/>
    <lineage>
        <taxon>Bacteria</taxon>
        <taxon>Bacillati</taxon>
        <taxon>Actinomycetota</taxon>
        <taxon>Actinomycetes</taxon>
        <taxon>Micrococcales</taxon>
        <taxon>Dermabacteraceae</taxon>
        <taxon>Brachybacterium</taxon>
    </lineage>
</organism>
<dbReference type="CDD" id="cd07067">
    <property type="entry name" value="HP_PGM_like"/>
    <property type="match status" value="1"/>
</dbReference>
<dbReference type="InterPro" id="IPR029033">
    <property type="entry name" value="His_PPase_superfam"/>
</dbReference>
<dbReference type="OrthoDB" id="4697614at2"/>
<evidence type="ECO:0000313" key="3">
    <source>
        <dbReference type="EMBL" id="ACU85637.1"/>
    </source>
</evidence>
<dbReference type="InterPro" id="IPR013078">
    <property type="entry name" value="His_Pase_superF_clade-1"/>
</dbReference>
<dbReference type="EMBL" id="CP001643">
    <property type="protein sequence ID" value="ACU85637.1"/>
    <property type="molecule type" value="Genomic_DNA"/>
</dbReference>
<dbReference type="eggNOG" id="COG0406">
    <property type="taxonomic scope" value="Bacteria"/>
</dbReference>
<dbReference type="STRING" id="446465.Bfae_18180"/>
<keyword evidence="4" id="KW-1185">Reference proteome</keyword>
<proteinExistence type="predicted"/>
<dbReference type="Pfam" id="PF00300">
    <property type="entry name" value="His_Phos_1"/>
    <property type="match status" value="1"/>
</dbReference>
<dbReference type="SMART" id="SM00855">
    <property type="entry name" value="PGAM"/>
    <property type="match status" value="1"/>
</dbReference>
<evidence type="ECO:0000313" key="4">
    <source>
        <dbReference type="Proteomes" id="UP000001919"/>
    </source>
</evidence>
<dbReference type="HOGENOM" id="CLU_033323_9_5_11"/>
<dbReference type="Proteomes" id="UP000001919">
    <property type="component" value="Chromosome"/>
</dbReference>
<dbReference type="PANTHER" id="PTHR48100">
    <property type="entry name" value="BROAD-SPECIFICITY PHOSPHATASE YOR283W-RELATED"/>
    <property type="match status" value="1"/>
</dbReference>
<feature type="binding site" evidence="2">
    <location>
        <begin position="12"/>
        <end position="19"/>
    </location>
    <ligand>
        <name>substrate</name>
    </ligand>
</feature>
<accession>C7MDI0</accession>
<dbReference type="PATRIC" id="fig|446465.5.peg.1809"/>
<evidence type="ECO:0000256" key="2">
    <source>
        <dbReference type="PIRSR" id="PIRSR613078-2"/>
    </source>
</evidence>
<sequence length="210" mass="22826">MRAPRTRLVFVRHGQTDYNREGRLQGQVDIPLNATGVRQAESLAPTITADPPDVIVASPLERARETARLISSGTDVEITTDVAFLERSFGRWEGLKGEEIRSRWPEEHADWRAHRPVSGLGVEDRPEVGERVAAACRALVTQHAGGTVMVVGHGAATTLGITALLGLDTHGFRGIAGLENCHRSVLEPLHGEPADGLMRLVSHNLAPDFR</sequence>
<dbReference type="InterPro" id="IPR050275">
    <property type="entry name" value="PGM_Phosphatase"/>
</dbReference>
<feature type="active site" description="Proton donor/acceptor" evidence="1">
    <location>
        <position position="86"/>
    </location>
</feature>
<protein>
    <submittedName>
        <fullName evidence="3">Fructose-2,6-bisphosphatase</fullName>
    </submittedName>
</protein>